<evidence type="ECO:0000256" key="3">
    <source>
        <dbReference type="ARBA" id="ARBA00023145"/>
    </source>
</evidence>
<dbReference type="SUPFAM" id="SSF56235">
    <property type="entry name" value="N-terminal nucleophile aminohydrolases (Ntn hydrolases)"/>
    <property type="match status" value="1"/>
</dbReference>
<dbReference type="InterPro" id="IPR023343">
    <property type="entry name" value="Penicillin_amidase_dom1"/>
</dbReference>
<dbReference type="Gene3D" id="1.10.1400.10">
    <property type="match status" value="1"/>
</dbReference>
<keyword evidence="7" id="KW-1185">Reference proteome</keyword>
<gene>
    <name evidence="6" type="ORF">LZC94_19380</name>
</gene>
<dbReference type="PROSITE" id="PS51257">
    <property type="entry name" value="PROKAR_LIPOPROTEIN"/>
    <property type="match status" value="1"/>
</dbReference>
<dbReference type="InterPro" id="IPR029055">
    <property type="entry name" value="Ntn_hydrolases_N"/>
</dbReference>
<evidence type="ECO:0000256" key="1">
    <source>
        <dbReference type="ARBA" id="ARBA00006586"/>
    </source>
</evidence>
<dbReference type="Gene3D" id="1.10.439.10">
    <property type="entry name" value="Penicillin Amidohydrolase, domain 1"/>
    <property type="match status" value="1"/>
</dbReference>
<dbReference type="PANTHER" id="PTHR34218:SF4">
    <property type="entry name" value="ACYL-HOMOSERINE LACTONE ACYLASE QUIP"/>
    <property type="match status" value="1"/>
</dbReference>
<dbReference type="Gene3D" id="2.30.120.10">
    <property type="match status" value="1"/>
</dbReference>
<evidence type="ECO:0000256" key="2">
    <source>
        <dbReference type="ARBA" id="ARBA00022801"/>
    </source>
</evidence>
<proteinExistence type="inferred from homology"/>
<dbReference type="InterPro" id="IPR043147">
    <property type="entry name" value="Penicillin_amidase_A-knob"/>
</dbReference>
<feature type="chain" id="PRO_5046213418" evidence="5">
    <location>
        <begin position="31"/>
        <end position="1004"/>
    </location>
</feature>
<name>A0ABZ2MA42_9BACT</name>
<feature type="region of interest" description="Disordered" evidence="4">
    <location>
        <begin position="290"/>
        <end position="323"/>
    </location>
</feature>
<dbReference type="RefSeq" id="WP_394828998.1">
    <property type="nucleotide sequence ID" value="NZ_CP089984.1"/>
</dbReference>
<dbReference type="PIRSF" id="PIRSF001227">
    <property type="entry name" value="Pen_acylase"/>
    <property type="match status" value="1"/>
</dbReference>
<keyword evidence="5" id="KW-0732">Signal</keyword>
<dbReference type="EMBL" id="CP089984">
    <property type="protein sequence ID" value="WXB19380.1"/>
    <property type="molecule type" value="Genomic_DNA"/>
</dbReference>
<dbReference type="CDD" id="cd03747">
    <property type="entry name" value="Ntn_PGA_like"/>
    <property type="match status" value="1"/>
</dbReference>
<organism evidence="6 7">
    <name type="scientific">Pendulispora albinea</name>
    <dbReference type="NCBI Taxonomy" id="2741071"/>
    <lineage>
        <taxon>Bacteria</taxon>
        <taxon>Pseudomonadati</taxon>
        <taxon>Myxococcota</taxon>
        <taxon>Myxococcia</taxon>
        <taxon>Myxococcales</taxon>
        <taxon>Sorangiineae</taxon>
        <taxon>Pendulisporaceae</taxon>
        <taxon>Pendulispora</taxon>
    </lineage>
</organism>
<dbReference type="Gene3D" id="3.60.20.10">
    <property type="entry name" value="Glutamine Phosphoribosylpyrophosphate, subunit 1, domain 1"/>
    <property type="match status" value="1"/>
</dbReference>
<evidence type="ECO:0000313" key="7">
    <source>
        <dbReference type="Proteomes" id="UP001370348"/>
    </source>
</evidence>
<dbReference type="InterPro" id="IPR002692">
    <property type="entry name" value="S45"/>
</dbReference>
<sequence>MRPLSFKRLISLRAFISVAASITLVSTAGAGCSDADGGDPGPGAQDGGGDATAVAYGPLGEVAGLPVDGQLHIDHLAAPVDVVRDKDGRPHIYASSVADAMRVQGYLVAQDRTLQLELVRRNAAGRVAELFGSLDASTIDADIAMRTIGLARVAKAEYDALPPGEDRDMLDAYADGVTQVFQGIRSGKIALPRGVLLVPPEAFTDWTGADSLAVGKLQSYLLSYDATTPIRLSTVLTAAQSKFVAAASNPLFAKRAGFERDFVRFAPSAPAFTTTGYPGAPSALASHARPAAKGANNATNGNTAKNTKNATAAPRAGTEGGARTVTSPLLDAADGYLQAARKVQDAYAPSGFGSNNWAVSAARSTTGHPLIASDPHLALRAPATFWPVSVHVGANAGAAALSFAGVAFPGVPGILLGHNDKVAWGATVAYYQVTDVYSETLSADGRSVSFGAGTVPLQTIDEIIGVGGGSTYTYHVQVVPQHGPLLPNIQNHRVVDPNPATGALSVRWTGLDPTKNFSAVVKLLRASSVDGARAALNDFAVGAQNWMIGDSAGNILWTSHARVPTRDPRAFAWNAATYTGRLPCFVLPGNGGAEWTGNLADDLVPWAKNPPAGYLATANNDPIGDTADNDPSNGKLPDGTPMYLSALYDIGFREARIKSLIESHKGPLSPTDMAAIQADVRSSLGAALTPRILQAIDLAEAERTQPGTHPDLGAIVQDRSYDPALIAAARSILQAWDTEAGYQAASGIDPDTNQPLSDQGATAQAIAARASQATLIFNVWLVRMLERTFGDEFEQLGLNIPFGVMKIKSLLHLFATEPSKLATLDPTTRDSSIWDDMNTAAVESRNERIVRALLDAFAWLTPNAGTDLRKARWGAYHTVQFTSLISLFGSLSIPPSGDTTFPNGFPRSGDLFVVDASDYEREYPIGTPPRFQYTSGPVQRFVADLDPAGIRASNALPGGAVWDTQSPHHRDQAELWRRNQTHPVPYALPDLVANKESRTVVLSP</sequence>
<protein>
    <submittedName>
        <fullName evidence="6">Penicillin acylase family protein</fullName>
    </submittedName>
</protein>
<dbReference type="Pfam" id="PF01804">
    <property type="entry name" value="Penicil_amidase"/>
    <property type="match status" value="1"/>
</dbReference>
<keyword evidence="3" id="KW-0865">Zymogen</keyword>
<evidence type="ECO:0000256" key="4">
    <source>
        <dbReference type="SAM" id="MobiDB-lite"/>
    </source>
</evidence>
<accession>A0ABZ2MA42</accession>
<keyword evidence="2" id="KW-0378">Hydrolase</keyword>
<feature type="signal peptide" evidence="5">
    <location>
        <begin position="1"/>
        <end position="30"/>
    </location>
</feature>
<comment type="similarity">
    <text evidence="1">Belongs to the peptidase S45 family.</text>
</comment>
<feature type="compositionally biased region" description="Low complexity" evidence="4">
    <location>
        <begin position="291"/>
        <end position="313"/>
    </location>
</feature>
<dbReference type="Proteomes" id="UP001370348">
    <property type="component" value="Chromosome"/>
</dbReference>
<reference evidence="6 7" key="1">
    <citation type="submission" date="2021-12" db="EMBL/GenBank/DDBJ databases">
        <title>Discovery of the Pendulisporaceae a myxobacterial family with distinct sporulation behavior and unique specialized metabolism.</title>
        <authorList>
            <person name="Garcia R."/>
            <person name="Popoff A."/>
            <person name="Bader C.D."/>
            <person name="Loehr J."/>
            <person name="Walesch S."/>
            <person name="Walt C."/>
            <person name="Boldt J."/>
            <person name="Bunk B."/>
            <person name="Haeckl F.J.F.P.J."/>
            <person name="Gunesch A.P."/>
            <person name="Birkelbach J."/>
            <person name="Nuebel U."/>
            <person name="Pietschmann T."/>
            <person name="Bach T."/>
            <person name="Mueller R."/>
        </authorList>
    </citation>
    <scope>NUCLEOTIDE SEQUENCE [LARGE SCALE GENOMIC DNA]</scope>
    <source>
        <strain evidence="6 7">MSr11954</strain>
    </source>
</reference>
<evidence type="ECO:0000313" key="6">
    <source>
        <dbReference type="EMBL" id="WXB19380.1"/>
    </source>
</evidence>
<dbReference type="InterPro" id="IPR014395">
    <property type="entry name" value="Pen/GL7ACA/AHL_acylase"/>
</dbReference>
<dbReference type="PANTHER" id="PTHR34218">
    <property type="entry name" value="PEPTIDASE S45 PENICILLIN AMIDASE"/>
    <property type="match status" value="1"/>
</dbReference>
<evidence type="ECO:0000256" key="5">
    <source>
        <dbReference type="SAM" id="SignalP"/>
    </source>
</evidence>
<dbReference type="InterPro" id="IPR043146">
    <property type="entry name" value="Penicillin_amidase_N_B-knob"/>
</dbReference>